<dbReference type="AlphaFoldDB" id="A0A2A2TMY4"/>
<evidence type="ECO:0000313" key="2">
    <source>
        <dbReference type="EMBL" id="PAX59810.1"/>
    </source>
</evidence>
<protein>
    <recommendedName>
        <fullName evidence="1">GmrSD restriction endonucleases N-terminal domain-containing protein</fullName>
    </recommendedName>
</protein>
<evidence type="ECO:0000259" key="1">
    <source>
        <dbReference type="Pfam" id="PF03235"/>
    </source>
</evidence>
<accession>A0A2A2TMY4</accession>
<organism evidence="2 3">
    <name type="scientific">Brunnivagina elsteri CCALA 953</name>
    <dbReference type="NCBI Taxonomy" id="987040"/>
    <lineage>
        <taxon>Bacteria</taxon>
        <taxon>Bacillati</taxon>
        <taxon>Cyanobacteriota</taxon>
        <taxon>Cyanophyceae</taxon>
        <taxon>Nostocales</taxon>
        <taxon>Calotrichaceae</taxon>
        <taxon>Brunnivagina</taxon>
    </lineage>
</organism>
<dbReference type="EMBL" id="NTFS01000035">
    <property type="protein sequence ID" value="PAX59810.1"/>
    <property type="molecule type" value="Genomic_DNA"/>
</dbReference>
<evidence type="ECO:0000313" key="3">
    <source>
        <dbReference type="Proteomes" id="UP000218238"/>
    </source>
</evidence>
<name>A0A2A2TMY4_9CYAN</name>
<dbReference type="Pfam" id="PF03235">
    <property type="entry name" value="GmrSD_N"/>
    <property type="match status" value="1"/>
</dbReference>
<gene>
    <name evidence="2" type="ORF">CK510_05350</name>
</gene>
<sequence>MNIEQQIDTLQSEIDRKRKEISSDSYSMSIGEWISLYEQGELEIYPGFQKGLRWSESQKVKFIESILLGIPISNIFVYQGNSGVWEVVDGLQRLSTIYQFVGILKAEDGSLIPPLTLQKTEYLPTLEGKVWKDINHPEGSNIGFTPEQRLLVKKAKINVNIVSAESNPQFKYDLFLRLNMVGYNPIFQE</sequence>
<dbReference type="PANTHER" id="PTHR39639:SF1">
    <property type="entry name" value="DUF262 DOMAIN-CONTAINING PROTEIN"/>
    <property type="match status" value="1"/>
</dbReference>
<dbReference type="PANTHER" id="PTHR39639">
    <property type="entry name" value="CHROMOSOME 16, WHOLE GENOME SHOTGUN SEQUENCE"/>
    <property type="match status" value="1"/>
</dbReference>
<dbReference type="OrthoDB" id="9770340at2"/>
<keyword evidence="3" id="KW-1185">Reference proteome</keyword>
<dbReference type="InterPro" id="IPR004919">
    <property type="entry name" value="GmrSD_N"/>
</dbReference>
<proteinExistence type="predicted"/>
<feature type="domain" description="GmrSD restriction endonucleases N-terminal" evidence="1">
    <location>
        <begin position="34"/>
        <end position="182"/>
    </location>
</feature>
<dbReference type="Proteomes" id="UP000218238">
    <property type="component" value="Unassembled WGS sequence"/>
</dbReference>
<reference evidence="2 3" key="1">
    <citation type="submission" date="2017-08" db="EMBL/GenBank/DDBJ databases">
        <title>Draft genome sequence of filamentous cyanobacterium Calothrix elsteri CCALA 953.</title>
        <authorList>
            <person name="Gagunashvili A.N."/>
            <person name="Elster J."/>
            <person name="Andresson O.S."/>
        </authorList>
    </citation>
    <scope>NUCLEOTIDE SEQUENCE [LARGE SCALE GENOMIC DNA]</scope>
    <source>
        <strain evidence="2 3">CCALA 953</strain>
    </source>
</reference>
<comment type="caution">
    <text evidence="2">The sequence shown here is derived from an EMBL/GenBank/DDBJ whole genome shotgun (WGS) entry which is preliminary data.</text>
</comment>